<proteinExistence type="predicted"/>
<dbReference type="EMBL" id="JAATTO010000098">
    <property type="protein sequence ID" value="MBC9984183.1"/>
    <property type="molecule type" value="Genomic_DNA"/>
</dbReference>
<gene>
    <name evidence="1" type="ORF">HA482_38995</name>
</gene>
<evidence type="ECO:0000313" key="2">
    <source>
        <dbReference type="Proteomes" id="UP000639516"/>
    </source>
</evidence>
<comment type="caution">
    <text evidence="1">The sequence shown here is derived from an EMBL/GenBank/DDBJ whole genome shotgun (WGS) entry which is preliminary data.</text>
</comment>
<dbReference type="RefSeq" id="WP_188107685.1">
    <property type="nucleotide sequence ID" value="NZ_JAANIH010000087.1"/>
</dbReference>
<name>A0ABR7UJV5_9BRAD</name>
<protein>
    <recommendedName>
        <fullName evidence="3">CO dehydrogenase flavoprotein C-terminal domain-containing protein</fullName>
    </recommendedName>
</protein>
<accession>A0ABR7UJV5</accession>
<organism evidence="1 2">
    <name type="scientific">Bradyrhizobium campsiandrae</name>
    <dbReference type="NCBI Taxonomy" id="1729892"/>
    <lineage>
        <taxon>Bacteria</taxon>
        <taxon>Pseudomonadati</taxon>
        <taxon>Pseudomonadota</taxon>
        <taxon>Alphaproteobacteria</taxon>
        <taxon>Hyphomicrobiales</taxon>
        <taxon>Nitrobacteraceae</taxon>
        <taxon>Bradyrhizobium</taxon>
    </lineage>
</organism>
<evidence type="ECO:0000313" key="1">
    <source>
        <dbReference type="EMBL" id="MBC9984183.1"/>
    </source>
</evidence>
<dbReference type="Proteomes" id="UP000639516">
    <property type="component" value="Unassembled WGS sequence"/>
</dbReference>
<keyword evidence="2" id="KW-1185">Reference proteome</keyword>
<sequence>MADKTERTQGVKLIAVPDHALVPEPRLLSGVFMSASLEGEPIVGRLALLHLGFKHNRIITEGDVNPRVIGSEDELAQDLAEASSLGYEKPLPNVATKALEYMNNRAMTSKGLWKITRAIAAIRSTEKQG</sequence>
<reference evidence="1 2" key="1">
    <citation type="journal article" date="2020" name="Arch. Microbiol.">
        <title>Bradyrhizobium campsiandrae sp. nov., a nitrogen-fixing bacterial strain isolated from a native leguminous tree from the Amazon adapted to flooded conditions.</title>
        <authorList>
            <person name="Cabral Michel D."/>
            <person name="Martins da Costa E."/>
            <person name="Azarias Guimaraes A."/>
            <person name="Soares de Carvalho T."/>
            <person name="Santos de Castro Caputo P."/>
            <person name="Willems A."/>
            <person name="de Souza Moreira F.M."/>
        </authorList>
    </citation>
    <scope>NUCLEOTIDE SEQUENCE [LARGE SCALE GENOMIC DNA]</scope>
    <source>
        <strain evidence="2">INPA 384B</strain>
    </source>
</reference>
<evidence type="ECO:0008006" key="3">
    <source>
        <dbReference type="Google" id="ProtNLM"/>
    </source>
</evidence>